<dbReference type="SUPFAM" id="SSF48264">
    <property type="entry name" value="Cytochrome P450"/>
    <property type="match status" value="1"/>
</dbReference>
<comment type="similarity">
    <text evidence="3 13">Belongs to the cytochrome P450 family.</text>
</comment>
<keyword evidence="5" id="KW-0812">Transmembrane</keyword>
<dbReference type="GO" id="GO:0010268">
    <property type="term" value="P:brassinosteroid homeostasis"/>
    <property type="evidence" value="ECO:0007669"/>
    <property type="project" value="TreeGrafter"/>
</dbReference>
<evidence type="ECO:0000256" key="10">
    <source>
        <dbReference type="ARBA" id="ARBA00023033"/>
    </source>
</evidence>
<keyword evidence="8 13" id="KW-0560">Oxidoreductase</keyword>
<dbReference type="GO" id="GO:0004497">
    <property type="term" value="F:monooxygenase activity"/>
    <property type="evidence" value="ECO:0007669"/>
    <property type="project" value="UniProtKB-KW"/>
</dbReference>
<dbReference type="InterPro" id="IPR036396">
    <property type="entry name" value="Cyt_P450_sf"/>
</dbReference>
<evidence type="ECO:0000256" key="2">
    <source>
        <dbReference type="ARBA" id="ARBA00004167"/>
    </source>
</evidence>
<reference evidence="14" key="1">
    <citation type="journal article" date="2020" name="Plant Biotechnol. J.">
        <title>The pomegranate (Punica granatum L.) draft genome dissects genetic divergence between soft- and hard-seeded cultivars.</title>
        <authorList>
            <person name="Luo X."/>
            <person name="Li H."/>
            <person name="Wu Z."/>
            <person name="Yao W."/>
            <person name="Zhao P."/>
            <person name="Cao D."/>
            <person name="Yu H."/>
            <person name="Li K."/>
            <person name="Poudel K."/>
            <person name="Zhao D."/>
            <person name="Zhang F."/>
            <person name="Xia X."/>
            <person name="Chen L."/>
            <person name="Wang Q."/>
            <person name="Jing D."/>
            <person name="Cao S."/>
        </authorList>
    </citation>
    <scope>NUCLEOTIDE SEQUENCE [LARGE SCALE GENOMIC DNA]</scope>
    <source>
        <strain evidence="14">cv. Tunisia</strain>
    </source>
</reference>
<evidence type="ECO:0000256" key="8">
    <source>
        <dbReference type="ARBA" id="ARBA00023002"/>
    </source>
</evidence>
<dbReference type="GO" id="GO:0016705">
    <property type="term" value="F:oxidoreductase activity, acting on paired donors, with incorporation or reduction of molecular oxygen"/>
    <property type="evidence" value="ECO:0007669"/>
    <property type="project" value="InterPro"/>
</dbReference>
<dbReference type="FunFam" id="1.10.630.10:FF:000020">
    <property type="entry name" value="Cytochrome P450 family protein"/>
    <property type="match status" value="1"/>
</dbReference>
<evidence type="ECO:0000256" key="11">
    <source>
        <dbReference type="ARBA" id="ARBA00023136"/>
    </source>
</evidence>
<keyword evidence="7" id="KW-1133">Transmembrane helix</keyword>
<keyword evidence="6 12" id="KW-0479">Metal-binding</keyword>
<dbReference type="PANTHER" id="PTHR24286">
    <property type="entry name" value="CYTOCHROME P450 26"/>
    <property type="match status" value="1"/>
</dbReference>
<dbReference type="InterPro" id="IPR001128">
    <property type="entry name" value="Cyt_P450"/>
</dbReference>
<evidence type="ECO:0000256" key="3">
    <source>
        <dbReference type="ARBA" id="ARBA00010617"/>
    </source>
</evidence>
<keyword evidence="10 13" id="KW-0503">Monooxygenase</keyword>
<evidence type="ECO:0000256" key="5">
    <source>
        <dbReference type="ARBA" id="ARBA00022692"/>
    </source>
</evidence>
<evidence type="ECO:0000256" key="9">
    <source>
        <dbReference type="ARBA" id="ARBA00023004"/>
    </source>
</evidence>
<keyword evidence="9 12" id="KW-0408">Iron</keyword>
<evidence type="ECO:0000256" key="7">
    <source>
        <dbReference type="ARBA" id="ARBA00022989"/>
    </source>
</evidence>
<name>A0A6P8E7R3_PUNGR</name>
<keyword evidence="14" id="KW-1185">Reference proteome</keyword>
<evidence type="ECO:0000313" key="14">
    <source>
        <dbReference type="Proteomes" id="UP000515151"/>
    </source>
</evidence>
<dbReference type="InterPro" id="IPR002401">
    <property type="entry name" value="Cyt_P450_E_grp-I"/>
</dbReference>
<evidence type="ECO:0000256" key="6">
    <source>
        <dbReference type="ARBA" id="ARBA00022723"/>
    </source>
</evidence>
<dbReference type="PRINTS" id="PR00463">
    <property type="entry name" value="EP450I"/>
</dbReference>
<sequence>MALLVMGLIHYWVHRWRNPKCNGRLPPGSMGLPIIGETLQFFIHSNSIDIHPFIKTRVKKYGRIFKTSLAGRPVVVSSDPEFNYHILQQEGKLVEIWYLDSFAKLIDARGMGRDGEPASITSIGHIHKCMRNMVLSQVGNEALRERILPDMEETSRKTLLAWSNRDSLDIKKEISSVLFNFTTRHLYGFEPENGTNVSERFSYILQGLISFPLNIPGTVFRKCLKNQKMGLKLMKNLIDERRTMPEKRRGDFIDHMLDRMKTESFLSDDFAVFAMFVLLFASFEAISSTLTLAIMLLTEHPMVIKELEREHEEILSKGEKREGGVTWKEYKSMSFTIQVINESLRMASVSPGILRRAIKDIQVDGYTIPEGWTILVVPSALQLNPNTYEDPLSFNPWRWKDLGPTFVAKNFIAFGGGTRMCAGAEFTKAFMAVFLHVLVSNYRWEKVKGGEITRSPSLGFGNGFHIKIHNKN</sequence>
<dbReference type="PROSITE" id="PS00086">
    <property type="entry name" value="CYTOCHROME_P450"/>
    <property type="match status" value="1"/>
</dbReference>
<dbReference type="GO" id="GO:0016132">
    <property type="term" value="P:brassinosteroid biosynthetic process"/>
    <property type="evidence" value="ECO:0007669"/>
    <property type="project" value="TreeGrafter"/>
</dbReference>
<evidence type="ECO:0000256" key="4">
    <source>
        <dbReference type="ARBA" id="ARBA00022617"/>
    </source>
</evidence>
<evidence type="ECO:0000313" key="15">
    <source>
        <dbReference type="RefSeq" id="XP_031401168.1"/>
    </source>
</evidence>
<comment type="cofactor">
    <cofactor evidence="1 12">
        <name>heme</name>
        <dbReference type="ChEBI" id="CHEBI:30413"/>
    </cofactor>
</comment>
<evidence type="ECO:0000256" key="13">
    <source>
        <dbReference type="RuleBase" id="RU000461"/>
    </source>
</evidence>
<proteinExistence type="inferred from homology"/>
<keyword evidence="11" id="KW-0472">Membrane</keyword>
<dbReference type="GeneID" id="116211097"/>
<evidence type="ECO:0000256" key="1">
    <source>
        <dbReference type="ARBA" id="ARBA00001971"/>
    </source>
</evidence>
<feature type="binding site" description="axial binding residue" evidence="12">
    <location>
        <position position="421"/>
    </location>
    <ligand>
        <name>heme</name>
        <dbReference type="ChEBI" id="CHEBI:30413"/>
    </ligand>
    <ligandPart>
        <name>Fe</name>
        <dbReference type="ChEBI" id="CHEBI:18248"/>
    </ligandPart>
</feature>
<dbReference type="GO" id="GO:0016020">
    <property type="term" value="C:membrane"/>
    <property type="evidence" value="ECO:0007669"/>
    <property type="project" value="UniProtKB-SubCell"/>
</dbReference>
<comment type="subcellular location">
    <subcellularLocation>
        <location evidence="2">Membrane</location>
        <topology evidence="2">Single-pass membrane protein</topology>
    </subcellularLocation>
</comment>
<dbReference type="GO" id="GO:0016125">
    <property type="term" value="P:sterol metabolic process"/>
    <property type="evidence" value="ECO:0007669"/>
    <property type="project" value="TreeGrafter"/>
</dbReference>
<organism evidence="14 15">
    <name type="scientific">Punica granatum</name>
    <name type="common">Pomegranate</name>
    <dbReference type="NCBI Taxonomy" id="22663"/>
    <lineage>
        <taxon>Eukaryota</taxon>
        <taxon>Viridiplantae</taxon>
        <taxon>Streptophyta</taxon>
        <taxon>Embryophyta</taxon>
        <taxon>Tracheophyta</taxon>
        <taxon>Spermatophyta</taxon>
        <taxon>Magnoliopsida</taxon>
        <taxon>eudicotyledons</taxon>
        <taxon>Gunneridae</taxon>
        <taxon>Pentapetalae</taxon>
        <taxon>rosids</taxon>
        <taxon>malvids</taxon>
        <taxon>Myrtales</taxon>
        <taxon>Lythraceae</taxon>
        <taxon>Punica</taxon>
    </lineage>
</organism>
<dbReference type="InterPro" id="IPR017972">
    <property type="entry name" value="Cyt_P450_CS"/>
</dbReference>
<dbReference type="GO" id="GO:0020037">
    <property type="term" value="F:heme binding"/>
    <property type="evidence" value="ECO:0007669"/>
    <property type="project" value="InterPro"/>
</dbReference>
<reference evidence="15" key="2">
    <citation type="submission" date="2025-08" db="UniProtKB">
        <authorList>
            <consortium name="RefSeq"/>
        </authorList>
    </citation>
    <scope>IDENTIFICATION</scope>
    <source>
        <tissue evidence="15">Leaf</tissue>
    </source>
</reference>
<dbReference type="RefSeq" id="XP_031401168.1">
    <property type="nucleotide sequence ID" value="XM_031545308.1"/>
</dbReference>
<dbReference type="GO" id="GO:0005506">
    <property type="term" value="F:iron ion binding"/>
    <property type="evidence" value="ECO:0007669"/>
    <property type="project" value="InterPro"/>
</dbReference>
<accession>A0A6P8E7R3</accession>
<keyword evidence="4 12" id="KW-0349">Heme</keyword>
<gene>
    <name evidence="15" type="primary">LOC116211097</name>
</gene>
<protein>
    <submittedName>
        <fullName evidence="15">Cytochrome P450 87A3-like</fullName>
    </submittedName>
</protein>
<dbReference type="Pfam" id="PF00067">
    <property type="entry name" value="p450"/>
    <property type="match status" value="1"/>
</dbReference>
<dbReference type="OrthoDB" id="1372046at2759"/>
<dbReference type="PANTHER" id="PTHR24286:SF90">
    <property type="entry name" value="CYTOCHROME P450"/>
    <property type="match status" value="1"/>
</dbReference>
<dbReference type="Proteomes" id="UP000515151">
    <property type="component" value="Chromosome 6"/>
</dbReference>
<dbReference type="AlphaFoldDB" id="A0A6P8E7R3"/>
<evidence type="ECO:0000256" key="12">
    <source>
        <dbReference type="PIRSR" id="PIRSR602401-1"/>
    </source>
</evidence>
<dbReference type="CDD" id="cd11043">
    <property type="entry name" value="CYP90-like"/>
    <property type="match status" value="1"/>
</dbReference>
<dbReference type="Gene3D" id="1.10.630.10">
    <property type="entry name" value="Cytochrome P450"/>
    <property type="match status" value="1"/>
</dbReference>